<feature type="transmembrane region" description="Helical" evidence="1">
    <location>
        <begin position="75"/>
        <end position="98"/>
    </location>
</feature>
<protein>
    <submittedName>
        <fullName evidence="2">Uncharacterized protein</fullName>
    </submittedName>
</protein>
<keyword evidence="1" id="KW-1133">Transmembrane helix</keyword>
<name>X1EV75_9ZZZZ</name>
<keyword evidence="1" id="KW-0472">Membrane</keyword>
<evidence type="ECO:0000313" key="2">
    <source>
        <dbReference type="EMBL" id="GAH12518.1"/>
    </source>
</evidence>
<dbReference type="AlphaFoldDB" id="X1EV75"/>
<dbReference type="EMBL" id="BART01029947">
    <property type="protein sequence ID" value="GAH12518.1"/>
    <property type="molecule type" value="Genomic_DNA"/>
</dbReference>
<feature type="transmembrane region" description="Helical" evidence="1">
    <location>
        <begin position="35"/>
        <end position="55"/>
    </location>
</feature>
<feature type="transmembrane region" description="Helical" evidence="1">
    <location>
        <begin position="6"/>
        <end position="28"/>
    </location>
</feature>
<feature type="non-terminal residue" evidence="2">
    <location>
        <position position="125"/>
    </location>
</feature>
<evidence type="ECO:0000256" key="1">
    <source>
        <dbReference type="SAM" id="Phobius"/>
    </source>
</evidence>
<accession>X1EV75</accession>
<dbReference type="Pfam" id="PF25323">
    <property type="entry name" value="6TM_PilS"/>
    <property type="match status" value="1"/>
</dbReference>
<sequence>MTALIYVTGGIESIFSFMYILTIINAAIMLYRRGGLLIASASSIGYGSLLDLQYFGIIHPYYTRASELMTYTIGYYFYTLLMNIAAFYLVAFLSSYLAEELRRSGVKLKAKQYDLDQLELLNRNI</sequence>
<proteinExistence type="predicted"/>
<reference evidence="2" key="1">
    <citation type="journal article" date="2014" name="Front. Microbiol.">
        <title>High frequency of phylogenetically diverse reductive dehalogenase-homologous genes in deep subseafloor sedimentary metagenomes.</title>
        <authorList>
            <person name="Kawai M."/>
            <person name="Futagami T."/>
            <person name="Toyoda A."/>
            <person name="Takaki Y."/>
            <person name="Nishi S."/>
            <person name="Hori S."/>
            <person name="Arai W."/>
            <person name="Tsubouchi T."/>
            <person name="Morono Y."/>
            <person name="Uchiyama I."/>
            <person name="Ito T."/>
            <person name="Fujiyama A."/>
            <person name="Inagaki F."/>
            <person name="Takami H."/>
        </authorList>
    </citation>
    <scope>NUCLEOTIDE SEQUENCE</scope>
    <source>
        <strain evidence="2">Expedition CK06-06</strain>
    </source>
</reference>
<keyword evidence="1" id="KW-0812">Transmembrane</keyword>
<gene>
    <name evidence="2" type="ORF">S01H4_52422</name>
</gene>
<organism evidence="2">
    <name type="scientific">marine sediment metagenome</name>
    <dbReference type="NCBI Taxonomy" id="412755"/>
    <lineage>
        <taxon>unclassified sequences</taxon>
        <taxon>metagenomes</taxon>
        <taxon>ecological metagenomes</taxon>
    </lineage>
</organism>
<comment type="caution">
    <text evidence="2">The sequence shown here is derived from an EMBL/GenBank/DDBJ whole genome shotgun (WGS) entry which is preliminary data.</text>
</comment>